<evidence type="ECO:0000256" key="1">
    <source>
        <dbReference type="SAM" id="MobiDB-lite"/>
    </source>
</evidence>
<keyword evidence="5" id="KW-0645">Protease</keyword>
<evidence type="ECO:0000259" key="4">
    <source>
        <dbReference type="Pfam" id="PF00768"/>
    </source>
</evidence>
<dbReference type="Pfam" id="PF00768">
    <property type="entry name" value="Peptidase_S11"/>
    <property type="match status" value="1"/>
</dbReference>
<evidence type="ECO:0000256" key="2">
    <source>
        <dbReference type="SAM" id="Phobius"/>
    </source>
</evidence>
<name>A0ABT2CCD4_9ACTN</name>
<keyword evidence="5" id="KW-0121">Carboxypeptidase</keyword>
<dbReference type="Gene3D" id="3.40.710.10">
    <property type="entry name" value="DD-peptidase/beta-lactamase superfamily"/>
    <property type="match status" value="1"/>
</dbReference>
<feature type="region of interest" description="Disordered" evidence="1">
    <location>
        <begin position="38"/>
        <end position="79"/>
    </location>
</feature>
<feature type="transmembrane region" description="Helical" evidence="2">
    <location>
        <begin position="378"/>
        <end position="396"/>
    </location>
</feature>
<dbReference type="RefSeq" id="WP_258785789.1">
    <property type="nucleotide sequence ID" value="NZ_JANUGQ010000003.1"/>
</dbReference>
<dbReference type="PANTHER" id="PTHR21581:SF33">
    <property type="entry name" value="D-ALANYL-D-ALANINE CARBOXYPEPTIDASE DACB"/>
    <property type="match status" value="1"/>
</dbReference>
<keyword evidence="2" id="KW-1133">Transmembrane helix</keyword>
<sequence>MSVTSLAAACVLLLSPAVAVPATTAPVPAVRVAAAAPRTGAPAPGAGEPVPPPATASADPSLLRRPGVQTRPATGVAAPPPLSARSWLVADARTGAVLAARDAHERLPPASTLKALFALTVLPRLDSGARHTVADTELAEIGDGSSLVGVKENLTYRVSDLWNGVFLSSGNDAVHVLAGMNGGWEETTRQMQRTAESLGARDTRVVSPDGYDAPGQVSSAYDLAVFGREGLKNPDFVRYAGTADAQFPADGWSFGIKNTNRLVTGADGVARYPGILGLKNGYTSGAGHTLIAAARKGPHTLVVTVMNPQDGGAYTVYEEARALLDWGFTAVGRTQPVGSLTTAPATLPAAATPVAAGPAAAPPGHPVAEAAEKKGPGLALPLVFLASAALAALFLWRRLRRRRPKPAADFDW</sequence>
<evidence type="ECO:0000256" key="3">
    <source>
        <dbReference type="SAM" id="SignalP"/>
    </source>
</evidence>
<protein>
    <submittedName>
        <fullName evidence="5">D-alanyl-D-alanine carboxypeptidase</fullName>
    </submittedName>
</protein>
<evidence type="ECO:0000313" key="5">
    <source>
        <dbReference type="EMBL" id="MCS0635080.1"/>
    </source>
</evidence>
<feature type="domain" description="Peptidase S11 D-alanyl-D-alanine carboxypeptidase A N-terminal" evidence="4">
    <location>
        <begin position="77"/>
        <end position="308"/>
    </location>
</feature>
<feature type="compositionally biased region" description="Low complexity" evidence="1">
    <location>
        <begin position="38"/>
        <end position="48"/>
    </location>
</feature>
<feature type="chain" id="PRO_5045287796" evidence="3">
    <location>
        <begin position="20"/>
        <end position="412"/>
    </location>
</feature>
<accession>A0ABT2CCD4</accession>
<keyword evidence="2" id="KW-0472">Membrane</keyword>
<proteinExistence type="predicted"/>
<organism evidence="5 6">
    <name type="scientific">Streptomyces pyxinae</name>
    <dbReference type="NCBI Taxonomy" id="2970734"/>
    <lineage>
        <taxon>Bacteria</taxon>
        <taxon>Bacillati</taxon>
        <taxon>Actinomycetota</taxon>
        <taxon>Actinomycetes</taxon>
        <taxon>Kitasatosporales</taxon>
        <taxon>Streptomycetaceae</taxon>
        <taxon>Streptomyces</taxon>
    </lineage>
</organism>
<keyword evidence="5" id="KW-0378">Hydrolase</keyword>
<dbReference type="GO" id="GO:0004180">
    <property type="term" value="F:carboxypeptidase activity"/>
    <property type="evidence" value="ECO:0007669"/>
    <property type="project" value="UniProtKB-KW"/>
</dbReference>
<dbReference type="InterPro" id="IPR001967">
    <property type="entry name" value="Peptidase_S11_N"/>
</dbReference>
<keyword evidence="6" id="KW-1185">Reference proteome</keyword>
<dbReference type="SUPFAM" id="SSF56601">
    <property type="entry name" value="beta-lactamase/transpeptidase-like"/>
    <property type="match status" value="1"/>
</dbReference>
<feature type="signal peptide" evidence="3">
    <location>
        <begin position="1"/>
        <end position="19"/>
    </location>
</feature>
<gene>
    <name evidence="5" type="ORF">NX801_05285</name>
</gene>
<comment type="caution">
    <text evidence="5">The sequence shown here is derived from an EMBL/GenBank/DDBJ whole genome shotgun (WGS) entry which is preliminary data.</text>
</comment>
<keyword evidence="2" id="KW-0812">Transmembrane</keyword>
<keyword evidence="3" id="KW-0732">Signal</keyword>
<dbReference type="EMBL" id="JANUGQ010000003">
    <property type="protein sequence ID" value="MCS0635080.1"/>
    <property type="molecule type" value="Genomic_DNA"/>
</dbReference>
<reference evidence="5" key="1">
    <citation type="submission" date="2022-08" db="EMBL/GenBank/DDBJ databases">
        <authorList>
            <person name="Somphong A."/>
            <person name="Phongsopitanun W."/>
        </authorList>
    </citation>
    <scope>NUCLEOTIDE SEQUENCE</scope>
    <source>
        <strain evidence="5">LP05-1</strain>
    </source>
</reference>
<dbReference type="Proteomes" id="UP001431313">
    <property type="component" value="Unassembled WGS sequence"/>
</dbReference>
<dbReference type="PANTHER" id="PTHR21581">
    <property type="entry name" value="D-ALANYL-D-ALANINE CARBOXYPEPTIDASE"/>
    <property type="match status" value="1"/>
</dbReference>
<evidence type="ECO:0000313" key="6">
    <source>
        <dbReference type="Proteomes" id="UP001431313"/>
    </source>
</evidence>
<dbReference type="InterPro" id="IPR012338">
    <property type="entry name" value="Beta-lactam/transpept-like"/>
</dbReference>